<evidence type="ECO:0000313" key="3">
    <source>
        <dbReference type="Proteomes" id="UP001168990"/>
    </source>
</evidence>
<dbReference type="Proteomes" id="UP001168990">
    <property type="component" value="Unassembled WGS sequence"/>
</dbReference>
<comment type="caution">
    <text evidence="2">The sequence shown here is derived from an EMBL/GenBank/DDBJ whole genome shotgun (WGS) entry which is preliminary data.</text>
</comment>
<dbReference type="AlphaFoldDB" id="A0AA39F0N8"/>
<keyword evidence="1" id="KW-0732">Signal</keyword>
<organism evidence="2 3">
    <name type="scientific">Microctonus aethiopoides</name>
    <dbReference type="NCBI Taxonomy" id="144406"/>
    <lineage>
        <taxon>Eukaryota</taxon>
        <taxon>Metazoa</taxon>
        <taxon>Ecdysozoa</taxon>
        <taxon>Arthropoda</taxon>
        <taxon>Hexapoda</taxon>
        <taxon>Insecta</taxon>
        <taxon>Pterygota</taxon>
        <taxon>Neoptera</taxon>
        <taxon>Endopterygota</taxon>
        <taxon>Hymenoptera</taxon>
        <taxon>Apocrita</taxon>
        <taxon>Ichneumonoidea</taxon>
        <taxon>Braconidae</taxon>
        <taxon>Euphorinae</taxon>
        <taxon>Microctonus</taxon>
    </lineage>
</organism>
<sequence length="88" mass="9766">MLKLALLVGIFCIVVYVADAKPTKDCRGVNKYGTKCEDLLDENHQCPEGQVRISNNECRKVLSENYKCPDGYTRISTGDCHPNSSNGK</sequence>
<evidence type="ECO:0000313" key="2">
    <source>
        <dbReference type="EMBL" id="KAK0160051.1"/>
    </source>
</evidence>
<evidence type="ECO:0000256" key="1">
    <source>
        <dbReference type="SAM" id="SignalP"/>
    </source>
</evidence>
<dbReference type="EMBL" id="JAQQBS010001423">
    <property type="protein sequence ID" value="KAK0160051.1"/>
    <property type="molecule type" value="Genomic_DNA"/>
</dbReference>
<reference evidence="2" key="2">
    <citation type="submission" date="2023-03" db="EMBL/GenBank/DDBJ databases">
        <authorList>
            <person name="Inwood S.N."/>
            <person name="Skelly J.G."/>
            <person name="Guhlin J."/>
            <person name="Harrop T.W.R."/>
            <person name="Goldson S.G."/>
            <person name="Dearden P.K."/>
        </authorList>
    </citation>
    <scope>NUCLEOTIDE SEQUENCE</scope>
    <source>
        <strain evidence="2">Irish</strain>
        <tissue evidence="2">Whole body</tissue>
    </source>
</reference>
<name>A0AA39F0N8_9HYME</name>
<feature type="signal peptide" evidence="1">
    <location>
        <begin position="1"/>
        <end position="20"/>
    </location>
</feature>
<proteinExistence type="predicted"/>
<accession>A0AA39F0N8</accession>
<gene>
    <name evidence="2" type="ORF">PV328_007496</name>
</gene>
<reference evidence="2" key="1">
    <citation type="journal article" date="2023" name="bioRxiv">
        <title>Scaffold-level genome assemblies of two parasitoid biocontrol wasps reveal the parthenogenesis mechanism and an associated novel virus.</title>
        <authorList>
            <person name="Inwood S."/>
            <person name="Skelly J."/>
            <person name="Guhlin J."/>
            <person name="Harrop T."/>
            <person name="Goldson S."/>
            <person name="Dearden P."/>
        </authorList>
    </citation>
    <scope>NUCLEOTIDE SEQUENCE</scope>
    <source>
        <strain evidence="2">Irish</strain>
        <tissue evidence="2">Whole body</tissue>
    </source>
</reference>
<protein>
    <submittedName>
        <fullName evidence="2">Uncharacterized protein</fullName>
    </submittedName>
</protein>
<keyword evidence="3" id="KW-1185">Reference proteome</keyword>
<feature type="chain" id="PRO_5041397720" evidence="1">
    <location>
        <begin position="21"/>
        <end position="88"/>
    </location>
</feature>